<comment type="caution">
    <text evidence="2">The sequence shown here is derived from an EMBL/GenBank/DDBJ whole genome shotgun (WGS) entry which is preliminary data.</text>
</comment>
<gene>
    <name evidence="2" type="ORF">H9966_06725</name>
</gene>
<dbReference type="PANTHER" id="PTHR34580:SF1">
    <property type="entry name" value="PROTEIN PAFC"/>
    <property type="match status" value="1"/>
</dbReference>
<dbReference type="InterPro" id="IPR026881">
    <property type="entry name" value="WYL_dom"/>
</dbReference>
<accession>A0A9D2FZF1</accession>
<feature type="domain" description="WYL" evidence="1">
    <location>
        <begin position="128"/>
        <end position="192"/>
    </location>
</feature>
<dbReference type="PANTHER" id="PTHR34580">
    <property type="match status" value="1"/>
</dbReference>
<dbReference type="PROSITE" id="PS52050">
    <property type="entry name" value="WYL"/>
    <property type="match status" value="1"/>
</dbReference>
<dbReference type="Proteomes" id="UP000824055">
    <property type="component" value="Unassembled WGS sequence"/>
</dbReference>
<proteinExistence type="predicted"/>
<evidence type="ECO:0000313" key="2">
    <source>
        <dbReference type="EMBL" id="HIZ69555.1"/>
    </source>
</evidence>
<dbReference type="AlphaFoldDB" id="A0A9D2FZF1"/>
<dbReference type="InterPro" id="IPR051534">
    <property type="entry name" value="CBASS_pafABC_assoc_protein"/>
</dbReference>
<name>A0A9D2FZF1_9BACT</name>
<evidence type="ECO:0000313" key="3">
    <source>
        <dbReference type="Proteomes" id="UP000824055"/>
    </source>
</evidence>
<reference evidence="2" key="1">
    <citation type="journal article" date="2021" name="PeerJ">
        <title>Extensive microbial diversity within the chicken gut microbiome revealed by metagenomics and culture.</title>
        <authorList>
            <person name="Gilroy R."/>
            <person name="Ravi A."/>
            <person name="Getino M."/>
            <person name="Pursley I."/>
            <person name="Horton D.L."/>
            <person name="Alikhan N.F."/>
            <person name="Baker D."/>
            <person name="Gharbi K."/>
            <person name="Hall N."/>
            <person name="Watson M."/>
            <person name="Adriaenssens E.M."/>
            <person name="Foster-Nyarko E."/>
            <person name="Jarju S."/>
            <person name="Secka A."/>
            <person name="Antonio M."/>
            <person name="Oren A."/>
            <person name="Chaudhuri R.R."/>
            <person name="La Ragione R."/>
            <person name="Hildebrand F."/>
            <person name="Pallen M.J."/>
        </authorList>
    </citation>
    <scope>NUCLEOTIDE SEQUENCE</scope>
    <source>
        <strain evidence="2">ChiHecec3B27-8219</strain>
    </source>
</reference>
<organism evidence="2 3">
    <name type="scientific">Candidatus Prevotella avicola</name>
    <dbReference type="NCBI Taxonomy" id="2838738"/>
    <lineage>
        <taxon>Bacteria</taxon>
        <taxon>Pseudomonadati</taxon>
        <taxon>Bacteroidota</taxon>
        <taxon>Bacteroidia</taxon>
        <taxon>Bacteroidales</taxon>
        <taxon>Prevotellaceae</taxon>
        <taxon>Prevotella</taxon>
    </lineage>
</organism>
<dbReference type="EMBL" id="DXBE01000049">
    <property type="protein sequence ID" value="HIZ69555.1"/>
    <property type="molecule type" value="Genomic_DNA"/>
</dbReference>
<dbReference type="Pfam" id="PF13280">
    <property type="entry name" value="WYL"/>
    <property type="match status" value="1"/>
</dbReference>
<evidence type="ECO:0000259" key="1">
    <source>
        <dbReference type="Pfam" id="PF13280"/>
    </source>
</evidence>
<reference evidence="2" key="2">
    <citation type="submission" date="2021-04" db="EMBL/GenBank/DDBJ databases">
        <authorList>
            <person name="Gilroy R."/>
        </authorList>
    </citation>
    <scope>NUCLEOTIDE SEQUENCE</scope>
    <source>
        <strain evidence="2">ChiHecec3B27-8219</strain>
    </source>
</reference>
<sequence length="307" mass="36285">MRHDKLERELDLLLLLTENRHYDVETLCQRLAISRRMFYYYLESFRDWGFIVEKSGRCYSIDRESPYLKRLFETINFTEEEALTLLSILNKVGEENALAQRIRYKLNRFYDFHILDNPALRERVAHCVSVLYDAIKRKRVVKIMDYASPHSDTVSDRVVEPFLLLNDNNDVRCYELSSGENKTFKLSRMRDVVLLDLSWSCESKHKRVFTDIFMFSGEERLPVAVRLDRLAYQVFVEEYPRAAHAVTQEDAAHYVLRTEVVSYRGIGRFVLGFYDHVEVLGDEGFQAYVRETLLRNYQRSLLPSASD</sequence>
<protein>
    <submittedName>
        <fullName evidence="2">WYL domain-containing protein</fullName>
    </submittedName>
</protein>